<dbReference type="OrthoDB" id="21915at2"/>
<evidence type="ECO:0000259" key="2">
    <source>
        <dbReference type="Pfam" id="PF13239"/>
    </source>
</evidence>
<protein>
    <submittedName>
        <fullName evidence="3">2TM domain-containing protein</fullName>
    </submittedName>
</protein>
<accession>A0A1H0WQ72</accession>
<dbReference type="AlphaFoldDB" id="A0A1H0WQ72"/>
<name>A0A1H0WQ72_9BURK</name>
<feature type="domain" description="2TM" evidence="2">
    <location>
        <begin position="29"/>
        <end position="83"/>
    </location>
</feature>
<reference evidence="4" key="1">
    <citation type="submission" date="2016-10" db="EMBL/GenBank/DDBJ databases">
        <authorList>
            <person name="Varghese N."/>
            <person name="Submissions S."/>
        </authorList>
    </citation>
    <scope>NUCLEOTIDE SEQUENCE [LARGE SCALE GENOMIC DNA]</scope>
    <source>
        <strain evidence="4">DSM 17101</strain>
    </source>
</reference>
<evidence type="ECO:0000313" key="4">
    <source>
        <dbReference type="Proteomes" id="UP000199317"/>
    </source>
</evidence>
<organism evidence="3 4">
    <name type="scientific">Paracidovorax cattleyae</name>
    <dbReference type="NCBI Taxonomy" id="80868"/>
    <lineage>
        <taxon>Bacteria</taxon>
        <taxon>Pseudomonadati</taxon>
        <taxon>Pseudomonadota</taxon>
        <taxon>Betaproteobacteria</taxon>
        <taxon>Burkholderiales</taxon>
        <taxon>Comamonadaceae</taxon>
        <taxon>Paracidovorax</taxon>
    </lineage>
</organism>
<dbReference type="Proteomes" id="UP000199317">
    <property type="component" value="Unassembled WGS sequence"/>
</dbReference>
<gene>
    <name evidence="3" type="ORF">SAMN04489708_1479</name>
</gene>
<proteinExistence type="predicted"/>
<dbReference type="Pfam" id="PF13239">
    <property type="entry name" value="2TM"/>
    <property type="match status" value="1"/>
</dbReference>
<dbReference type="EMBL" id="FNJL01000047">
    <property type="protein sequence ID" value="SDP92824.1"/>
    <property type="molecule type" value="Genomic_DNA"/>
</dbReference>
<dbReference type="RefSeq" id="WP_092839947.1">
    <property type="nucleotide sequence ID" value="NZ_CP028290.1"/>
</dbReference>
<evidence type="ECO:0000256" key="1">
    <source>
        <dbReference type="SAM" id="Phobius"/>
    </source>
</evidence>
<dbReference type="InterPro" id="IPR025698">
    <property type="entry name" value="2TM_dom"/>
</dbReference>
<feature type="transmembrane region" description="Helical" evidence="1">
    <location>
        <begin position="70"/>
        <end position="97"/>
    </location>
</feature>
<keyword evidence="1" id="KW-1133">Transmembrane helix</keyword>
<keyword evidence="1" id="KW-0812">Transmembrane</keyword>
<feature type="transmembrane region" description="Helical" evidence="1">
    <location>
        <begin position="37"/>
        <end position="58"/>
    </location>
</feature>
<sequence length="107" mass="11334">MHSTHRPAAADAPLTVDAADAADAAERLARRRADAKLGWLVHATTYACVNLGLAALSVSQGRHWAVFPVFGWGLGLLAHGLAVALPGRAGIYGYLLARERAALRRQP</sequence>
<keyword evidence="1" id="KW-0472">Membrane</keyword>
<keyword evidence="4" id="KW-1185">Reference proteome</keyword>
<evidence type="ECO:0000313" key="3">
    <source>
        <dbReference type="EMBL" id="SDP92824.1"/>
    </source>
</evidence>